<keyword evidence="3" id="KW-0328">Glycosyltransferase</keyword>
<feature type="domain" description="AMP-activated protein kinase glycogen-binding" evidence="2">
    <location>
        <begin position="148"/>
        <end position="222"/>
    </location>
</feature>
<dbReference type="GO" id="GO:0016757">
    <property type="term" value="F:glycosyltransferase activity"/>
    <property type="evidence" value="ECO:0007669"/>
    <property type="project" value="UniProtKB-KW"/>
</dbReference>
<keyword evidence="1" id="KW-1133">Transmembrane helix</keyword>
<dbReference type="InterPro" id="IPR013783">
    <property type="entry name" value="Ig-like_fold"/>
</dbReference>
<dbReference type="EMBL" id="LN885086">
    <property type="protein sequence ID" value="CUQ67586.1"/>
    <property type="molecule type" value="Genomic_DNA"/>
</dbReference>
<gene>
    <name evidence="3" type="ORF">NITINOP_2614</name>
</gene>
<keyword evidence="1" id="KW-0812">Transmembrane</keyword>
<dbReference type="CDD" id="cd07184">
    <property type="entry name" value="E_set_Isoamylase_like_N"/>
    <property type="match status" value="1"/>
</dbReference>
<dbReference type="KEGG" id="nio:NITINOP_2614"/>
<name>A0A0S4L0N9_9BACT</name>
<keyword evidence="4" id="KW-1185">Reference proteome</keyword>
<dbReference type="GO" id="GO:0016787">
    <property type="term" value="F:hydrolase activity"/>
    <property type="evidence" value="ECO:0007669"/>
    <property type="project" value="UniProtKB-KW"/>
</dbReference>
<dbReference type="PANTHER" id="PTHR47434:SF1">
    <property type="entry name" value="PROTEIN PTST HOMOLOG 2, CHLOROPLASTIC"/>
    <property type="match status" value="1"/>
</dbReference>
<dbReference type="PANTHER" id="PTHR47434">
    <property type="entry name" value="PROTEIN PTST HOMOLOG 3, CHLOROPLASTIC"/>
    <property type="match status" value="1"/>
</dbReference>
<evidence type="ECO:0000259" key="2">
    <source>
        <dbReference type="Pfam" id="PF16561"/>
    </source>
</evidence>
<proteinExistence type="predicted"/>
<dbReference type="OrthoDB" id="5451596at2"/>
<dbReference type="SUPFAM" id="SSF81296">
    <property type="entry name" value="E set domains"/>
    <property type="match status" value="1"/>
</dbReference>
<evidence type="ECO:0000313" key="4">
    <source>
        <dbReference type="Proteomes" id="UP000066284"/>
    </source>
</evidence>
<keyword evidence="1" id="KW-0472">Membrane</keyword>
<dbReference type="Gene3D" id="2.60.40.10">
    <property type="entry name" value="Immunoglobulins"/>
    <property type="match status" value="1"/>
</dbReference>
<protein>
    <submittedName>
        <fullName evidence="3">Putative Glycosyl hydrolase, family 13</fullName>
        <ecNumber evidence="3">2.4.1.-</ecNumber>
    </submittedName>
</protein>
<dbReference type="Proteomes" id="UP000066284">
    <property type="component" value="Chromosome 1"/>
</dbReference>
<dbReference type="Pfam" id="PF16561">
    <property type="entry name" value="AMPK1_CBM"/>
    <property type="match status" value="1"/>
</dbReference>
<evidence type="ECO:0000313" key="3">
    <source>
        <dbReference type="EMBL" id="CUQ67586.1"/>
    </source>
</evidence>
<dbReference type="InterPro" id="IPR032640">
    <property type="entry name" value="AMPK1_CBM"/>
</dbReference>
<dbReference type="InterPro" id="IPR014756">
    <property type="entry name" value="Ig_E-set"/>
</dbReference>
<keyword evidence="3" id="KW-0378">Hydrolase</keyword>
<evidence type="ECO:0000256" key="1">
    <source>
        <dbReference type="SAM" id="Phobius"/>
    </source>
</evidence>
<dbReference type="RefSeq" id="WP_062486175.1">
    <property type="nucleotide sequence ID" value="NZ_LN885086.1"/>
</dbReference>
<accession>A0A0S4L0N9</accession>
<sequence length="223" mass="24743">MREDDLIQRFLDHELTPDERVAFLRAVDADPSLRRQWLNLEMVVAEAARLPRIAPSARFISQLKERTRPKPSLWAVLWASATRPRMLNWNLAQAIAAACVVLVAVGALIRLVPERIVDTPVPAGSIQTISSEAAEPKVLVRLVFVQPDARSVSVAGDFNGWNPARTTLKRADGGIWTVTLLLKPGRYEYMFVVDGTHWIADPLATEEIGDGFGSRNAVLDVEI</sequence>
<dbReference type="EC" id="2.4.1.-" evidence="3"/>
<dbReference type="STRING" id="1715989.NITINOP_2614"/>
<organism evidence="3 4">
    <name type="scientific">Candidatus Nitrospira inopinata</name>
    <dbReference type="NCBI Taxonomy" id="1715989"/>
    <lineage>
        <taxon>Bacteria</taxon>
        <taxon>Pseudomonadati</taxon>
        <taxon>Nitrospirota</taxon>
        <taxon>Nitrospiria</taxon>
        <taxon>Nitrospirales</taxon>
        <taxon>Nitrospiraceae</taxon>
        <taxon>Nitrospira</taxon>
    </lineage>
</organism>
<keyword evidence="3" id="KW-0808">Transferase</keyword>
<feature type="transmembrane region" description="Helical" evidence="1">
    <location>
        <begin position="91"/>
        <end position="112"/>
    </location>
</feature>
<dbReference type="AlphaFoldDB" id="A0A0S4L0N9"/>
<reference evidence="4" key="1">
    <citation type="submission" date="2015-09" db="EMBL/GenBank/DDBJ databases">
        <authorList>
            <person name="Daims H."/>
        </authorList>
    </citation>
    <scope>NUCLEOTIDE SEQUENCE [LARGE SCALE GENOMIC DNA]</scope>
</reference>